<evidence type="ECO:0000313" key="2">
    <source>
        <dbReference type="EMBL" id="MFD2727470.1"/>
    </source>
</evidence>
<feature type="transmembrane region" description="Helical" evidence="1">
    <location>
        <begin position="12"/>
        <end position="30"/>
    </location>
</feature>
<dbReference type="EMBL" id="JBHULY010000039">
    <property type="protein sequence ID" value="MFD2727470.1"/>
    <property type="molecule type" value="Genomic_DNA"/>
</dbReference>
<evidence type="ECO:0008006" key="4">
    <source>
        <dbReference type="Google" id="ProtNLM"/>
    </source>
</evidence>
<accession>A0ABW5TFK8</accession>
<feature type="transmembrane region" description="Helical" evidence="1">
    <location>
        <begin position="132"/>
        <end position="151"/>
    </location>
</feature>
<comment type="caution">
    <text evidence="2">The sequence shown here is derived from an EMBL/GenBank/DDBJ whole genome shotgun (WGS) entry which is preliminary data.</text>
</comment>
<dbReference type="RefSeq" id="WP_380293369.1">
    <property type="nucleotide sequence ID" value="NZ_JBHULY010000039.1"/>
</dbReference>
<keyword evidence="3" id="KW-1185">Reference proteome</keyword>
<keyword evidence="1" id="KW-0472">Membrane</keyword>
<evidence type="ECO:0000256" key="1">
    <source>
        <dbReference type="SAM" id="Phobius"/>
    </source>
</evidence>
<keyword evidence="1" id="KW-0812">Transmembrane</keyword>
<feature type="transmembrane region" description="Helical" evidence="1">
    <location>
        <begin position="110"/>
        <end position="127"/>
    </location>
</feature>
<name>A0ABW5TFK8_9FLAO</name>
<protein>
    <recommendedName>
        <fullName evidence="4">GHKL domain-containing protein</fullName>
    </recommendedName>
</protein>
<keyword evidence="1" id="KW-1133">Transmembrane helix</keyword>
<reference evidence="3" key="1">
    <citation type="journal article" date="2019" name="Int. J. Syst. Evol. Microbiol.">
        <title>The Global Catalogue of Microorganisms (GCM) 10K type strain sequencing project: providing services to taxonomists for standard genome sequencing and annotation.</title>
        <authorList>
            <consortium name="The Broad Institute Genomics Platform"/>
            <consortium name="The Broad Institute Genome Sequencing Center for Infectious Disease"/>
            <person name="Wu L."/>
            <person name="Ma J."/>
        </authorList>
    </citation>
    <scope>NUCLEOTIDE SEQUENCE [LARGE SCALE GENOMIC DNA]</scope>
    <source>
        <strain evidence="3">KCTC 42398</strain>
    </source>
</reference>
<feature type="transmembrane region" description="Helical" evidence="1">
    <location>
        <begin position="42"/>
        <end position="59"/>
    </location>
</feature>
<dbReference type="Proteomes" id="UP001597476">
    <property type="component" value="Unassembled WGS sequence"/>
</dbReference>
<proteinExistence type="predicted"/>
<sequence>MTLEEIDYDIRKFNSIFLRLVLFVLLFLIYDRNDNFYEPLTYLITAALYLILLLINYKLTKKKYKGKCRLILDLLIIGIFLFRKDLSSTINYMPYMLLLFNMNSHSNRKSNILVFIILFHLSILVACNFKFIWTFQLIPVLFYGFVFFYFVRKYFRVLNEKVIESIGDLFIENVNNNTNHHILENVKAHINKKKTLKNFLTIENLYLFVRLKENLVLIKGSEFVKTDPKIVEEEKKKLFSFLEDEKSTLLFTKEIVIDGKEYDNLVWVKHEILRHQYVFLIATKSYLGYIGGAIVSSLRPIFEYIARIFYVTNRLDNLQKEQTEIIKEKVTHVLDAQNALHFVKNKLSPITRTINLVDRLYKKPEKLSEKKKNYIKQELKNNTNNEKVKEILRKAEVLIKGVDNLLNQEDEIVSVKRIIDVFRQNWLHHFNSTESIFVDIKDVSNTKISFNSMLYDFVFTDIIENISKYSNDFVSIVFTQENETEISMYFVNSIKDFEKNYRELKKICELYNREDNDEIYKRNTHGLSFVRLLLRRKLIENEISIDKSRELFTFKITLKLA</sequence>
<organism evidence="2 3">
    <name type="scientific">Hyunsoonleella rubra</name>
    <dbReference type="NCBI Taxonomy" id="1737062"/>
    <lineage>
        <taxon>Bacteria</taxon>
        <taxon>Pseudomonadati</taxon>
        <taxon>Bacteroidota</taxon>
        <taxon>Flavobacteriia</taxon>
        <taxon>Flavobacteriales</taxon>
        <taxon>Flavobacteriaceae</taxon>
    </lineage>
</organism>
<gene>
    <name evidence="2" type="ORF">ACFSR8_14695</name>
</gene>
<evidence type="ECO:0000313" key="3">
    <source>
        <dbReference type="Proteomes" id="UP001597476"/>
    </source>
</evidence>